<dbReference type="Gene3D" id="1.10.238.10">
    <property type="entry name" value="EF-hand"/>
    <property type="match status" value="1"/>
</dbReference>
<keyword evidence="14" id="KW-0406">Ion transport</keyword>
<dbReference type="Gene3D" id="1.20.1420.30">
    <property type="entry name" value="NCX, central ion-binding region"/>
    <property type="match status" value="1"/>
</dbReference>
<feature type="transmembrane region" description="Helical" evidence="17">
    <location>
        <begin position="497"/>
        <end position="520"/>
    </location>
</feature>
<keyword evidence="18" id="KW-0732">Signal</keyword>
<dbReference type="EMBL" id="JANAVB010042818">
    <property type="protein sequence ID" value="KAJ6793694.1"/>
    <property type="molecule type" value="Genomic_DNA"/>
</dbReference>
<dbReference type="GO" id="GO:0005509">
    <property type="term" value="F:calcium ion binding"/>
    <property type="evidence" value="ECO:0007669"/>
    <property type="project" value="InterPro"/>
</dbReference>
<keyword evidence="13" id="KW-0915">Sodium</keyword>
<evidence type="ECO:0000256" key="6">
    <source>
        <dbReference type="ARBA" id="ARBA00022568"/>
    </source>
</evidence>
<evidence type="ECO:0000256" key="12">
    <source>
        <dbReference type="ARBA" id="ARBA00023016"/>
    </source>
</evidence>
<dbReference type="InterPro" id="IPR004713">
    <property type="entry name" value="CaH_exchang"/>
</dbReference>
<dbReference type="PROSITE" id="PS50222">
    <property type="entry name" value="EF_HAND_2"/>
    <property type="match status" value="1"/>
</dbReference>
<dbReference type="Pfam" id="PF01699">
    <property type="entry name" value="Na_Ca_ex"/>
    <property type="match status" value="1"/>
</dbReference>
<evidence type="ECO:0000256" key="8">
    <source>
        <dbReference type="ARBA" id="ARBA00022723"/>
    </source>
</evidence>
<evidence type="ECO:0000256" key="18">
    <source>
        <dbReference type="SAM" id="SignalP"/>
    </source>
</evidence>
<keyword evidence="10" id="KW-0106">Calcium</keyword>
<dbReference type="InterPro" id="IPR004837">
    <property type="entry name" value="NaCa_Exmemb"/>
</dbReference>
<dbReference type="PANTHER" id="PTHR31503:SF36">
    <property type="entry name" value="SODIUM_CALCIUM EXCHANGER MEMBRANE REGION DOMAIN-CONTAINING PROTEIN"/>
    <property type="match status" value="1"/>
</dbReference>
<evidence type="ECO:0000256" key="4">
    <source>
        <dbReference type="ARBA" id="ARBA00022449"/>
    </source>
</evidence>
<dbReference type="InterPro" id="IPR011992">
    <property type="entry name" value="EF-hand-dom_pair"/>
</dbReference>
<feature type="domain" description="EF-hand" evidence="19">
    <location>
        <begin position="302"/>
        <end position="337"/>
    </location>
</feature>
<evidence type="ECO:0000256" key="11">
    <source>
        <dbReference type="ARBA" id="ARBA00022989"/>
    </source>
</evidence>
<dbReference type="PROSITE" id="PS00018">
    <property type="entry name" value="EF_HAND_1"/>
    <property type="match status" value="2"/>
</dbReference>
<keyword evidence="6" id="KW-0109">Calcium transport</keyword>
<evidence type="ECO:0000259" key="19">
    <source>
        <dbReference type="PROSITE" id="PS50222"/>
    </source>
</evidence>
<comment type="similarity">
    <text evidence="2">Belongs to the Ca(2+):cation antiporter (CaCA) (TC 2.A.19) family.</text>
</comment>
<dbReference type="InterPro" id="IPR018247">
    <property type="entry name" value="EF_Hand_1_Ca_BS"/>
</dbReference>
<gene>
    <name evidence="21" type="ORF">M6B38_130730</name>
    <name evidence="20" type="ORF">M6B38_234500</name>
</gene>
<keyword evidence="12" id="KW-0346">Stress response</keyword>
<dbReference type="GO" id="GO:0015369">
    <property type="term" value="F:calcium:proton antiporter activity"/>
    <property type="evidence" value="ECO:0007669"/>
    <property type="project" value="UniProtKB-ARBA"/>
</dbReference>
<organism evidence="20 22">
    <name type="scientific">Iris pallida</name>
    <name type="common">Sweet iris</name>
    <dbReference type="NCBI Taxonomy" id="29817"/>
    <lineage>
        <taxon>Eukaryota</taxon>
        <taxon>Viridiplantae</taxon>
        <taxon>Streptophyta</taxon>
        <taxon>Embryophyta</taxon>
        <taxon>Tracheophyta</taxon>
        <taxon>Spermatophyta</taxon>
        <taxon>Magnoliopsida</taxon>
        <taxon>Liliopsida</taxon>
        <taxon>Asparagales</taxon>
        <taxon>Iridaceae</taxon>
        <taxon>Iridoideae</taxon>
        <taxon>Irideae</taxon>
        <taxon>Iris</taxon>
    </lineage>
</organism>
<feature type="transmembrane region" description="Helical" evidence="17">
    <location>
        <begin position="240"/>
        <end position="262"/>
    </location>
</feature>
<evidence type="ECO:0000313" key="20">
    <source>
        <dbReference type="EMBL" id="KAJ6793694.1"/>
    </source>
</evidence>
<evidence type="ECO:0000256" key="1">
    <source>
        <dbReference type="ARBA" id="ARBA00004651"/>
    </source>
</evidence>
<feature type="transmembrane region" description="Helical" evidence="17">
    <location>
        <begin position="108"/>
        <end position="129"/>
    </location>
</feature>
<dbReference type="InterPro" id="IPR002048">
    <property type="entry name" value="EF_hand_dom"/>
</dbReference>
<dbReference type="GO" id="GO:0005774">
    <property type="term" value="C:vacuolar membrane"/>
    <property type="evidence" value="ECO:0007669"/>
    <property type="project" value="UniProtKB-ARBA"/>
</dbReference>
<keyword evidence="9" id="KW-0677">Repeat</keyword>
<feature type="transmembrane region" description="Helical" evidence="17">
    <location>
        <begin position="73"/>
        <end position="96"/>
    </location>
</feature>
<keyword evidence="3" id="KW-0813">Transport</keyword>
<keyword evidence="7 17" id="KW-0812">Transmembrane</keyword>
<feature type="signal peptide" evidence="18">
    <location>
        <begin position="1"/>
        <end position="22"/>
    </location>
</feature>
<reference evidence="20" key="1">
    <citation type="journal article" date="2023" name="GigaByte">
        <title>Genome assembly of the bearded iris, Iris pallida Lam.</title>
        <authorList>
            <person name="Bruccoleri R.E."/>
            <person name="Oakeley E.J."/>
            <person name="Faust A.M.E."/>
            <person name="Altorfer M."/>
            <person name="Dessus-Babus S."/>
            <person name="Burckhardt D."/>
            <person name="Oertli M."/>
            <person name="Naumann U."/>
            <person name="Petersen F."/>
            <person name="Wong J."/>
        </authorList>
    </citation>
    <scope>NUCLEOTIDE SEQUENCE</scope>
    <source>
        <strain evidence="20">GSM-AAB239-AS_SAM_17_03QT</strain>
    </source>
</reference>
<evidence type="ECO:0000256" key="14">
    <source>
        <dbReference type="ARBA" id="ARBA00023065"/>
    </source>
</evidence>
<keyword evidence="16" id="KW-0739">Sodium transport</keyword>
<keyword evidence="5" id="KW-1003">Cell membrane</keyword>
<keyword evidence="15 17" id="KW-0472">Membrane</keyword>
<evidence type="ECO:0000256" key="3">
    <source>
        <dbReference type="ARBA" id="ARBA00022448"/>
    </source>
</evidence>
<evidence type="ECO:0000256" key="5">
    <source>
        <dbReference type="ARBA" id="ARBA00022475"/>
    </source>
</evidence>
<feature type="transmembrane region" description="Helical" evidence="17">
    <location>
        <begin position="463"/>
        <end position="485"/>
    </location>
</feature>
<dbReference type="Pfam" id="PF13499">
    <property type="entry name" value="EF-hand_7"/>
    <property type="match status" value="1"/>
</dbReference>
<comment type="caution">
    <text evidence="20">The sequence shown here is derived from an EMBL/GenBank/DDBJ whole genome shotgun (WGS) entry which is preliminary data.</text>
</comment>
<feature type="transmembrane region" description="Helical" evidence="17">
    <location>
        <begin position="552"/>
        <end position="574"/>
    </location>
</feature>
<dbReference type="Proteomes" id="UP001140949">
    <property type="component" value="Unassembled WGS sequence"/>
</dbReference>
<dbReference type="SUPFAM" id="SSF47473">
    <property type="entry name" value="EF-hand"/>
    <property type="match status" value="1"/>
</dbReference>
<feature type="transmembrane region" description="Helical" evidence="17">
    <location>
        <begin position="526"/>
        <end position="545"/>
    </location>
</feature>
<dbReference type="AlphaFoldDB" id="A0AAX6DPK5"/>
<evidence type="ECO:0000256" key="16">
    <source>
        <dbReference type="ARBA" id="ARBA00023201"/>
    </source>
</evidence>
<accession>A0AAX6DPK5</accession>
<evidence type="ECO:0000256" key="7">
    <source>
        <dbReference type="ARBA" id="ARBA00022692"/>
    </source>
</evidence>
<dbReference type="InterPro" id="IPR044880">
    <property type="entry name" value="NCX_ion-bd_dom_sf"/>
</dbReference>
<dbReference type="GO" id="GO:0006814">
    <property type="term" value="P:sodium ion transport"/>
    <property type="evidence" value="ECO:0007669"/>
    <property type="project" value="UniProtKB-KW"/>
</dbReference>
<keyword evidence="4" id="KW-0050">Antiport</keyword>
<evidence type="ECO:0000256" key="13">
    <source>
        <dbReference type="ARBA" id="ARBA00023053"/>
    </source>
</evidence>
<proteinExistence type="inferred from homology"/>
<dbReference type="GO" id="GO:0006874">
    <property type="term" value="P:intracellular calcium ion homeostasis"/>
    <property type="evidence" value="ECO:0007669"/>
    <property type="project" value="TreeGrafter"/>
</dbReference>
<evidence type="ECO:0000256" key="10">
    <source>
        <dbReference type="ARBA" id="ARBA00022837"/>
    </source>
</evidence>
<evidence type="ECO:0000313" key="22">
    <source>
        <dbReference type="Proteomes" id="UP001140949"/>
    </source>
</evidence>
<evidence type="ECO:0000256" key="15">
    <source>
        <dbReference type="ARBA" id="ARBA00023136"/>
    </source>
</evidence>
<dbReference type="EMBL" id="JANAVB010024800">
    <property type="protein sequence ID" value="KAJ6821849.1"/>
    <property type="molecule type" value="Genomic_DNA"/>
</dbReference>
<name>A0AAX6DPK5_IRIPA</name>
<feature type="transmembrane region" description="Helical" evidence="17">
    <location>
        <begin position="425"/>
        <end position="443"/>
    </location>
</feature>
<sequence>MAKATQILLPLLLLCLVPLLYARYVSDVSVPRTGVSADPGFSHHHLLLLPSDDVGSGGGDDAAAEEQCEQTYGFLPCTTTVFGNMFLVIAYGFLMFKAATYLSAGSELLLEILGPGIVGGLFLPILGALPDAMLILVSGLSGSPETAQSQVLIGMGLLAGSTTMLLTILWGSCIIVGKCDLSENSTSVDLQDTKGFSLFGSGVTTDLQTKYAARIMAISIVPFIIVQLPKIFKFPSGQRLMVLIAFIVSVGLVLSYCLYQIFQPWIQKRKLAYAKHKHVISGLLRHAQKEALGRLLNSDGSANIPAIRKLYQKIDVDKDNLVTISELTAFIIGIQFGEIDLDTDDAVLKIMEDFDTSRNDIIEESEFINGIIKWLKEAKRSVGNSGSYSKKFINDFHMKTKDEHDSLIDKSDEVVESVDNPTWTTLKAVSLLMLGTAVAAIFADPLVDAVDNFSTATSIPSFFISFIAMPLATNSSEAVSALIFASRKKQRTSSLTFSEIYGGVTMNNTLCLAVFLALVYARHLTWDFSAEVLVILLVCVAMGIFTSFRTTFPLWTCSVAFVLYPLSLVLVYLLDYVFGWS</sequence>
<dbReference type="FunFam" id="1.20.1420.30:FF:000019">
    <property type="entry name" value="Sodium/calcium exchanger NCL2"/>
    <property type="match status" value="1"/>
</dbReference>
<keyword evidence="11 17" id="KW-1133">Transmembrane helix</keyword>
<evidence type="ECO:0000313" key="21">
    <source>
        <dbReference type="EMBL" id="KAJ6821849.1"/>
    </source>
</evidence>
<feature type="transmembrane region" description="Helical" evidence="17">
    <location>
        <begin position="149"/>
        <end position="176"/>
    </location>
</feature>
<reference evidence="20" key="2">
    <citation type="submission" date="2023-04" db="EMBL/GenBank/DDBJ databases">
        <authorList>
            <person name="Bruccoleri R.E."/>
            <person name="Oakeley E.J."/>
            <person name="Faust A.-M."/>
            <person name="Dessus-Babus S."/>
            <person name="Altorfer M."/>
            <person name="Burckhardt D."/>
            <person name="Oertli M."/>
            <person name="Naumann U."/>
            <person name="Petersen F."/>
            <person name="Wong J."/>
        </authorList>
    </citation>
    <scope>NUCLEOTIDE SEQUENCE</scope>
    <source>
        <strain evidence="20">GSM-AAB239-AS_SAM_17_03QT</strain>
        <tissue evidence="20">Leaf</tissue>
    </source>
</reference>
<evidence type="ECO:0000256" key="2">
    <source>
        <dbReference type="ARBA" id="ARBA00008170"/>
    </source>
</evidence>
<keyword evidence="22" id="KW-1185">Reference proteome</keyword>
<evidence type="ECO:0000256" key="9">
    <source>
        <dbReference type="ARBA" id="ARBA00022737"/>
    </source>
</evidence>
<dbReference type="GO" id="GO:0005886">
    <property type="term" value="C:plasma membrane"/>
    <property type="evidence" value="ECO:0007669"/>
    <property type="project" value="UniProtKB-SubCell"/>
</dbReference>
<protein>
    <recommendedName>
        <fullName evidence="19">EF-hand domain-containing protein</fullName>
    </recommendedName>
</protein>
<comment type="subcellular location">
    <subcellularLocation>
        <location evidence="1">Cell membrane</location>
        <topology evidence="1">Multi-pass membrane protein</topology>
    </subcellularLocation>
</comment>
<feature type="chain" id="PRO_5044718603" description="EF-hand domain-containing protein" evidence="18">
    <location>
        <begin position="23"/>
        <end position="581"/>
    </location>
</feature>
<dbReference type="PANTHER" id="PTHR31503">
    <property type="entry name" value="VACUOLAR CALCIUM ION TRANSPORTER"/>
    <property type="match status" value="1"/>
</dbReference>
<feature type="transmembrane region" description="Helical" evidence="17">
    <location>
        <begin position="211"/>
        <end position="228"/>
    </location>
</feature>
<evidence type="ECO:0000256" key="17">
    <source>
        <dbReference type="SAM" id="Phobius"/>
    </source>
</evidence>
<keyword evidence="8" id="KW-0479">Metal-binding</keyword>